<name>A0ABS9EHN5_9FLAO</name>
<dbReference type="Gene3D" id="1.10.150.320">
    <property type="entry name" value="Photosystem II 12 kDa extrinsic protein"/>
    <property type="match status" value="1"/>
</dbReference>
<keyword evidence="3" id="KW-1185">Reference proteome</keyword>
<keyword evidence="1" id="KW-1133">Transmembrane helix</keyword>
<dbReference type="RefSeq" id="WP_236133122.1">
    <property type="nucleotide sequence ID" value="NZ_JAKGTH010000007.1"/>
</dbReference>
<dbReference type="PANTHER" id="PTHR21180:SF32">
    <property type="entry name" value="ENDONUCLEASE_EXONUCLEASE_PHOSPHATASE FAMILY DOMAIN-CONTAINING PROTEIN 1"/>
    <property type="match status" value="1"/>
</dbReference>
<protein>
    <submittedName>
        <fullName evidence="2">Helix-hairpin-helix domain-containing protein</fullName>
    </submittedName>
</protein>
<proteinExistence type="predicted"/>
<keyword evidence="1" id="KW-0812">Transmembrane</keyword>
<dbReference type="InterPro" id="IPR010994">
    <property type="entry name" value="RuvA_2-like"/>
</dbReference>
<dbReference type="SUPFAM" id="SSF47781">
    <property type="entry name" value="RuvA domain 2-like"/>
    <property type="match status" value="3"/>
</dbReference>
<feature type="transmembrane region" description="Helical" evidence="1">
    <location>
        <begin position="16"/>
        <end position="35"/>
    </location>
</feature>
<evidence type="ECO:0000313" key="3">
    <source>
        <dbReference type="Proteomes" id="UP001179363"/>
    </source>
</evidence>
<evidence type="ECO:0000313" key="2">
    <source>
        <dbReference type="EMBL" id="MCF4100968.1"/>
    </source>
</evidence>
<sequence length="296" mass="33914">MKNLKSHFVFSRSEQNGIFLLVAIIVLLQLVYFFVDFESGKTTSSLSNASLQKFQSQVDSLKLAAEAKRIPEIYPFNPNYITDYKGYRLGMSVAEIDRLLEYRAHNKWVNSAKDFQMVTGVSDSLLNTIAPFFKFPEWVTRNEVRSGSKQSLLNNSSVSKKDINTATQADLMEIRGVGEVLATRIIKYRSKMGGFIDDIQLKDVYGLNSQVRLELLKNYSVKTPQQIELLDINEASILQLASIPYIDYELAREIVDYRLLHEKISSFEELAKIKDFPSEKIDRIALYLTINKNLKK</sequence>
<evidence type="ECO:0000256" key="1">
    <source>
        <dbReference type="SAM" id="Phobius"/>
    </source>
</evidence>
<gene>
    <name evidence="2" type="ORF">L1I30_04740</name>
</gene>
<reference evidence="2" key="1">
    <citation type="submission" date="2022-01" db="EMBL/GenBank/DDBJ databases">
        <title>Gillisia lutea sp. nov., isolated from marine plastic residues from the Malvarosa beach (Valencia, Spain).</title>
        <authorList>
            <person name="Vidal-Verdu A."/>
            <person name="Molina-Menor E."/>
            <person name="Satari L."/>
            <person name="Pascual J."/>
            <person name="Pereto J."/>
            <person name="Porcar M."/>
        </authorList>
    </citation>
    <scope>NUCLEOTIDE SEQUENCE</scope>
    <source>
        <strain evidence="2">M10.2A</strain>
    </source>
</reference>
<dbReference type="Gene3D" id="1.10.150.280">
    <property type="entry name" value="AF1531-like domain"/>
    <property type="match status" value="1"/>
</dbReference>
<dbReference type="InterPro" id="IPR051675">
    <property type="entry name" value="Endo/Exo/Phosphatase_dom_1"/>
</dbReference>
<dbReference type="EMBL" id="JAKGTH010000007">
    <property type="protein sequence ID" value="MCF4100968.1"/>
    <property type="molecule type" value="Genomic_DNA"/>
</dbReference>
<dbReference type="Proteomes" id="UP001179363">
    <property type="component" value="Unassembled WGS sequence"/>
</dbReference>
<accession>A0ABS9EHN5</accession>
<comment type="caution">
    <text evidence="2">The sequence shown here is derived from an EMBL/GenBank/DDBJ whole genome shotgun (WGS) entry which is preliminary data.</text>
</comment>
<dbReference type="Pfam" id="PF12836">
    <property type="entry name" value="HHH_3"/>
    <property type="match status" value="2"/>
</dbReference>
<organism evidence="2 3">
    <name type="scientific">Gillisia lutea</name>
    <dbReference type="NCBI Taxonomy" id="2909668"/>
    <lineage>
        <taxon>Bacteria</taxon>
        <taxon>Pseudomonadati</taxon>
        <taxon>Bacteroidota</taxon>
        <taxon>Flavobacteriia</taxon>
        <taxon>Flavobacteriales</taxon>
        <taxon>Flavobacteriaceae</taxon>
        <taxon>Gillisia</taxon>
    </lineage>
</organism>
<dbReference type="PANTHER" id="PTHR21180">
    <property type="entry name" value="ENDONUCLEASE/EXONUCLEASE/PHOSPHATASE FAMILY DOMAIN-CONTAINING PROTEIN 1"/>
    <property type="match status" value="1"/>
</dbReference>
<keyword evidence="1" id="KW-0472">Membrane</keyword>